<keyword evidence="2" id="KW-1185">Reference proteome</keyword>
<dbReference type="Pfam" id="PF11185">
    <property type="entry name" value="DUF2971"/>
    <property type="match status" value="1"/>
</dbReference>
<reference evidence="2" key="1">
    <citation type="journal article" date="2019" name="Int. J. Syst. Evol. Microbiol.">
        <title>The Global Catalogue of Microorganisms (GCM) 10K type strain sequencing project: providing services to taxonomists for standard genome sequencing and annotation.</title>
        <authorList>
            <consortium name="The Broad Institute Genomics Platform"/>
            <consortium name="The Broad Institute Genome Sequencing Center for Infectious Disease"/>
            <person name="Wu L."/>
            <person name="Ma J."/>
        </authorList>
    </citation>
    <scope>NUCLEOTIDE SEQUENCE [LARGE SCALE GENOMIC DNA]</scope>
    <source>
        <strain evidence="2">JCM 16343</strain>
    </source>
</reference>
<name>A0ABP3F8K2_9GAMM</name>
<dbReference type="Proteomes" id="UP001501787">
    <property type="component" value="Unassembled WGS sequence"/>
</dbReference>
<comment type="caution">
    <text evidence="1">The sequence shown here is derived from an EMBL/GenBank/DDBJ whole genome shotgun (WGS) entry which is preliminary data.</text>
</comment>
<proteinExistence type="predicted"/>
<accession>A0ABP3F8K2</accession>
<gene>
    <name evidence="1" type="ORF">GCM10009129_04710</name>
</gene>
<sequence length="240" mass="28181">MNFIGDEPNTTEPLWRYFKIDRLIDFLTTGELYFASAREFDDKFEGAVAIVSPEYKTDPRYTRTEGTEKAFEELKRLTKVSCWHRSLYESDAMWQLYADERKGVAIQTNLDKIKNSIKPFRLNPAYAEESLYFGNIKYIDLTKVRLKVSMIERFWYKHTAFDWEKEFRLGISFRLAEEFGAKVPEYGIKVKFEIVDLIECIHLGPFLLDSDIERVKKVAIEKGIGDRVHISSLKGIPRYT</sequence>
<organism evidence="1 2">
    <name type="scientific">Psychrobacter aestuarii</name>
    <dbReference type="NCBI Taxonomy" id="556327"/>
    <lineage>
        <taxon>Bacteria</taxon>
        <taxon>Pseudomonadati</taxon>
        <taxon>Pseudomonadota</taxon>
        <taxon>Gammaproteobacteria</taxon>
        <taxon>Moraxellales</taxon>
        <taxon>Moraxellaceae</taxon>
        <taxon>Psychrobacter</taxon>
    </lineage>
</organism>
<dbReference type="InterPro" id="IPR021352">
    <property type="entry name" value="DUF2971"/>
</dbReference>
<dbReference type="EMBL" id="BAAAFR010000001">
    <property type="protein sequence ID" value="GAA0310505.1"/>
    <property type="molecule type" value="Genomic_DNA"/>
</dbReference>
<dbReference type="RefSeq" id="WP_201504014.1">
    <property type="nucleotide sequence ID" value="NZ_BAAAFR010000001.1"/>
</dbReference>
<evidence type="ECO:0000313" key="2">
    <source>
        <dbReference type="Proteomes" id="UP001501787"/>
    </source>
</evidence>
<evidence type="ECO:0000313" key="1">
    <source>
        <dbReference type="EMBL" id="GAA0310505.1"/>
    </source>
</evidence>
<protein>
    <submittedName>
        <fullName evidence="1">DUF2971 domain-containing protein</fullName>
    </submittedName>
</protein>